<reference evidence="1" key="1">
    <citation type="submission" date="2018-02" db="EMBL/GenBank/DDBJ databases">
        <title>Rhizophora mucronata_Transcriptome.</title>
        <authorList>
            <person name="Meera S.P."/>
            <person name="Sreeshan A."/>
            <person name="Augustine A."/>
        </authorList>
    </citation>
    <scope>NUCLEOTIDE SEQUENCE</scope>
    <source>
        <tissue evidence="1">Leaf</tissue>
    </source>
</reference>
<evidence type="ECO:0000313" key="1">
    <source>
        <dbReference type="EMBL" id="MBX17668.1"/>
    </source>
</evidence>
<dbReference type="EMBL" id="GGEC01037184">
    <property type="protein sequence ID" value="MBX17668.1"/>
    <property type="molecule type" value="Transcribed_RNA"/>
</dbReference>
<dbReference type="AlphaFoldDB" id="A0A2P2LI75"/>
<protein>
    <submittedName>
        <fullName evidence="1">Uncharacterized protein MANES_03G025500</fullName>
    </submittedName>
</protein>
<sequence length="56" mass="6622">MFGTSEGNSAQSRSHMKMEFRYMKWRRLLFTQSVSIASMASGFFFDSERDRERESS</sequence>
<accession>A0A2P2LI75</accession>
<organism evidence="1">
    <name type="scientific">Rhizophora mucronata</name>
    <name type="common">Asiatic mangrove</name>
    <dbReference type="NCBI Taxonomy" id="61149"/>
    <lineage>
        <taxon>Eukaryota</taxon>
        <taxon>Viridiplantae</taxon>
        <taxon>Streptophyta</taxon>
        <taxon>Embryophyta</taxon>
        <taxon>Tracheophyta</taxon>
        <taxon>Spermatophyta</taxon>
        <taxon>Magnoliopsida</taxon>
        <taxon>eudicotyledons</taxon>
        <taxon>Gunneridae</taxon>
        <taxon>Pentapetalae</taxon>
        <taxon>rosids</taxon>
        <taxon>fabids</taxon>
        <taxon>Malpighiales</taxon>
        <taxon>Rhizophoraceae</taxon>
        <taxon>Rhizophora</taxon>
    </lineage>
</organism>
<name>A0A2P2LI75_RHIMU</name>
<proteinExistence type="predicted"/>